<dbReference type="InterPro" id="IPR017039">
    <property type="entry name" value="Virul_fac_BrkB"/>
</dbReference>
<feature type="transmembrane region" description="Helical" evidence="7">
    <location>
        <begin position="236"/>
        <end position="253"/>
    </location>
</feature>
<keyword evidence="5 7" id="KW-0472">Membrane</keyword>
<organism evidence="8 9">
    <name type="scientific">Corallococcus macrosporus DSM 14697</name>
    <dbReference type="NCBI Taxonomy" id="1189310"/>
    <lineage>
        <taxon>Bacteria</taxon>
        <taxon>Pseudomonadati</taxon>
        <taxon>Myxococcota</taxon>
        <taxon>Myxococcia</taxon>
        <taxon>Myxococcales</taxon>
        <taxon>Cystobacterineae</taxon>
        <taxon>Myxococcaceae</taxon>
        <taxon>Corallococcus</taxon>
    </lineage>
</organism>
<dbReference type="Pfam" id="PF03631">
    <property type="entry name" value="Virul_fac_BrkB"/>
    <property type="match status" value="1"/>
</dbReference>
<comment type="subcellular location">
    <subcellularLocation>
        <location evidence="1">Cell membrane</location>
        <topology evidence="1">Multi-pass membrane protein</topology>
    </subcellularLocation>
</comment>
<feature type="transmembrane region" description="Helical" evidence="7">
    <location>
        <begin position="93"/>
        <end position="118"/>
    </location>
</feature>
<evidence type="ECO:0000256" key="6">
    <source>
        <dbReference type="SAM" id="MobiDB-lite"/>
    </source>
</evidence>
<feature type="transmembrane region" description="Helical" evidence="7">
    <location>
        <begin position="33"/>
        <end position="56"/>
    </location>
</feature>
<feature type="transmembrane region" description="Helical" evidence="7">
    <location>
        <begin position="138"/>
        <end position="162"/>
    </location>
</feature>
<dbReference type="OrthoDB" id="9781030at2"/>
<feature type="region of interest" description="Disordered" evidence="6">
    <location>
        <begin position="300"/>
        <end position="333"/>
    </location>
</feature>
<gene>
    <name evidence="8" type="ORF">MYMAC_004492</name>
</gene>
<keyword evidence="2" id="KW-1003">Cell membrane</keyword>
<name>A0A250JZU3_9BACT</name>
<feature type="region of interest" description="Disordered" evidence="6">
    <location>
        <begin position="274"/>
        <end position="293"/>
    </location>
</feature>
<evidence type="ECO:0000256" key="1">
    <source>
        <dbReference type="ARBA" id="ARBA00004651"/>
    </source>
</evidence>
<dbReference type="EMBL" id="CP022203">
    <property type="protein sequence ID" value="ATB48861.1"/>
    <property type="molecule type" value="Genomic_DNA"/>
</dbReference>
<evidence type="ECO:0000313" key="8">
    <source>
        <dbReference type="EMBL" id="ATB48861.1"/>
    </source>
</evidence>
<sequence>MVLPGKGMSWKTFFVALKDEWTRDEVGDVAGALTFRVILALFPFLLFLVSLAGLLIEPAQAQVLIQELARVAPKEVTSILSERIEALANSRPVGLLTVGGVGAVWAASAGVVALMTALNKVYGVTESRPLWKLRGTALLVTLGGAVVAIVAAFAVVVTPVVAGKLPGALGTVLMWLRLPVAGLMMMFLWAVLYYVLPDVEQRFRFITPGSVVGVLIWVLASWGFSQYVANFGSYDVNYGAIGGVIVMLLWMWISAQVILLGAEINAILEHRSPDGKAPGQKLPEQGKAVTATKTELEEGGAALPGASGFRPTVDPVTGRPLDGQPPPGPPRLRDTPLAAAFKWAAGLGLGLFLLRRSAPR</sequence>
<dbReference type="RefSeq" id="WP_013941169.1">
    <property type="nucleotide sequence ID" value="NZ_CP022203.1"/>
</dbReference>
<keyword evidence="3 7" id="KW-0812">Transmembrane</keyword>
<proteinExistence type="predicted"/>
<feature type="transmembrane region" description="Helical" evidence="7">
    <location>
        <begin position="174"/>
        <end position="196"/>
    </location>
</feature>
<dbReference type="AlphaFoldDB" id="A0A250JZU3"/>
<dbReference type="KEGG" id="mmas:MYMAC_004492"/>
<dbReference type="NCBIfam" id="TIGR00765">
    <property type="entry name" value="yihY_not_rbn"/>
    <property type="match status" value="1"/>
</dbReference>
<evidence type="ECO:0000256" key="5">
    <source>
        <dbReference type="ARBA" id="ARBA00023136"/>
    </source>
</evidence>
<evidence type="ECO:0000256" key="3">
    <source>
        <dbReference type="ARBA" id="ARBA00022692"/>
    </source>
</evidence>
<reference evidence="8 9" key="1">
    <citation type="submission" date="2017-06" db="EMBL/GenBank/DDBJ databases">
        <title>Sequencing and comparative analysis of myxobacterial genomes.</title>
        <authorList>
            <person name="Rupp O."/>
            <person name="Goesmann A."/>
            <person name="Sogaard-Andersen L."/>
        </authorList>
    </citation>
    <scope>NUCLEOTIDE SEQUENCE [LARGE SCALE GENOMIC DNA]</scope>
    <source>
        <strain evidence="8 9">DSM 14697</strain>
    </source>
</reference>
<protein>
    <submittedName>
        <fullName evidence="8">Uncharacterized protein</fullName>
    </submittedName>
</protein>
<feature type="transmembrane region" description="Helical" evidence="7">
    <location>
        <begin position="202"/>
        <end position="224"/>
    </location>
</feature>
<evidence type="ECO:0000256" key="4">
    <source>
        <dbReference type="ARBA" id="ARBA00022989"/>
    </source>
</evidence>
<evidence type="ECO:0000256" key="2">
    <source>
        <dbReference type="ARBA" id="ARBA00022475"/>
    </source>
</evidence>
<evidence type="ECO:0000256" key="7">
    <source>
        <dbReference type="SAM" id="Phobius"/>
    </source>
</evidence>
<dbReference type="Proteomes" id="UP000217343">
    <property type="component" value="Chromosome"/>
</dbReference>
<keyword evidence="4 7" id="KW-1133">Transmembrane helix</keyword>
<dbReference type="GO" id="GO:0005886">
    <property type="term" value="C:plasma membrane"/>
    <property type="evidence" value="ECO:0007669"/>
    <property type="project" value="UniProtKB-SubCell"/>
</dbReference>
<dbReference type="PANTHER" id="PTHR30213:SF0">
    <property type="entry name" value="UPF0761 MEMBRANE PROTEIN YIHY"/>
    <property type="match status" value="1"/>
</dbReference>
<keyword evidence="9" id="KW-1185">Reference proteome</keyword>
<accession>A0A250JZU3</accession>
<dbReference type="PANTHER" id="PTHR30213">
    <property type="entry name" value="INNER MEMBRANE PROTEIN YHJD"/>
    <property type="match status" value="1"/>
</dbReference>
<evidence type="ECO:0000313" key="9">
    <source>
        <dbReference type="Proteomes" id="UP000217343"/>
    </source>
</evidence>